<keyword evidence="8" id="KW-0663">Pyridoxal phosphate</keyword>
<dbReference type="Proteomes" id="UP001248581">
    <property type="component" value="Chromosome"/>
</dbReference>
<keyword evidence="6" id="KW-0028">Amino-acid biosynthesis</keyword>
<dbReference type="Gene3D" id="3.90.1380.10">
    <property type="entry name" value="Threonine synthase, N-terminal domain"/>
    <property type="match status" value="1"/>
</dbReference>
<dbReference type="InterPro" id="IPR036052">
    <property type="entry name" value="TrpB-like_PALP_sf"/>
</dbReference>
<dbReference type="PANTHER" id="PTHR42690:SF1">
    <property type="entry name" value="THREONINE SYNTHASE-LIKE 2"/>
    <property type="match status" value="1"/>
</dbReference>
<evidence type="ECO:0000256" key="10">
    <source>
        <dbReference type="ARBA" id="ARBA00049144"/>
    </source>
</evidence>
<dbReference type="InterPro" id="IPR001926">
    <property type="entry name" value="TrpB-like_PALP"/>
</dbReference>
<evidence type="ECO:0000256" key="1">
    <source>
        <dbReference type="ARBA" id="ARBA00001933"/>
    </source>
</evidence>
<keyword evidence="15" id="KW-1185">Reference proteome</keyword>
<dbReference type="PROSITE" id="PS00165">
    <property type="entry name" value="DEHYDRATASE_SER_THR"/>
    <property type="match status" value="1"/>
</dbReference>
<dbReference type="SUPFAM" id="SSF53686">
    <property type="entry name" value="Tryptophan synthase beta subunit-like PLP-dependent enzymes"/>
    <property type="match status" value="1"/>
</dbReference>
<comment type="catalytic activity">
    <reaction evidence="10">
        <text>O-phospho-L-homoserine + H2O = L-threonine + phosphate</text>
        <dbReference type="Rhea" id="RHEA:10840"/>
        <dbReference type="ChEBI" id="CHEBI:15377"/>
        <dbReference type="ChEBI" id="CHEBI:43474"/>
        <dbReference type="ChEBI" id="CHEBI:57590"/>
        <dbReference type="ChEBI" id="CHEBI:57926"/>
        <dbReference type="EC" id="4.2.3.1"/>
    </reaction>
</comment>
<sequence>MKFYNLKHPEQEVSFSQAVRQGLGKNQGLFFPKELPKYDDIESLLSMPLVERSVKILYPFVADDLTEEQFTDIITRAFNFPALVQPIDENNSILELFHGPTLAFKDFGGRFMAQCLQSFTQDNDDKITILTATSGDTGAAVAHAFYGLENIKVVILYPKGKISLLQEKMFTTLGGNISTIAVDGSFDDCQELVKRSFDDLELAQAIGLNSANSINISRLLAQISYYFEAAAQLFRQRGKIDDLVFSIPSGNFGNLTAGMLAKAMGLPIKRFIAATNANDTVPRYLKTGEWSPNETVATMSNAMDVSKPNNWPRVEHMLKSGILPESCLSSVAIDEEQTQIAMHNLNGLGYISEPHASVAYKALKYDLNDNEFGVFLGTAHPAKFKETVESTLGRPLGLPKELADCSGESILSSEMNADFTELHTFLMAHAS</sequence>
<accession>A0ABY9TGE6</accession>
<evidence type="ECO:0000313" key="15">
    <source>
        <dbReference type="Proteomes" id="UP001248581"/>
    </source>
</evidence>
<evidence type="ECO:0000256" key="9">
    <source>
        <dbReference type="ARBA" id="ARBA00023239"/>
    </source>
</evidence>
<dbReference type="InterPro" id="IPR029144">
    <property type="entry name" value="Thr_synth_N"/>
</dbReference>
<proteinExistence type="inferred from homology"/>
<keyword evidence="9 14" id="KW-0456">Lyase</keyword>
<reference evidence="15" key="1">
    <citation type="submission" date="2023-09" db="EMBL/GenBank/DDBJ databases">
        <authorList>
            <person name="Li S."/>
            <person name="Li X."/>
            <person name="Zhang C."/>
            <person name="Zhao Z."/>
        </authorList>
    </citation>
    <scope>NUCLEOTIDE SEQUENCE [LARGE SCALE GENOMIC DNA]</scope>
    <source>
        <strain evidence="15">SQ345</strain>
    </source>
</reference>
<dbReference type="Pfam" id="PF00291">
    <property type="entry name" value="PALP"/>
    <property type="match status" value="1"/>
</dbReference>
<keyword evidence="7" id="KW-0791">Threonine biosynthesis</keyword>
<gene>
    <name evidence="14" type="primary">thrC</name>
    <name evidence="14" type="ORF">RI845_15200</name>
</gene>
<evidence type="ECO:0000256" key="7">
    <source>
        <dbReference type="ARBA" id="ARBA00022697"/>
    </source>
</evidence>
<evidence type="ECO:0000259" key="13">
    <source>
        <dbReference type="Pfam" id="PF14821"/>
    </source>
</evidence>
<protein>
    <recommendedName>
        <fullName evidence="5 11">Threonine synthase</fullName>
        <ecNumber evidence="4 11">4.2.3.1</ecNumber>
    </recommendedName>
</protein>
<dbReference type="RefSeq" id="WP_348387021.1">
    <property type="nucleotide sequence ID" value="NZ_CP134146.1"/>
</dbReference>
<dbReference type="Gene3D" id="3.40.50.1100">
    <property type="match status" value="2"/>
</dbReference>
<organism evidence="14 15">
    <name type="scientific">Thalassotalea nanhaiensis</name>
    <dbReference type="NCBI Taxonomy" id="3065648"/>
    <lineage>
        <taxon>Bacteria</taxon>
        <taxon>Pseudomonadati</taxon>
        <taxon>Pseudomonadota</taxon>
        <taxon>Gammaproteobacteria</taxon>
        <taxon>Alteromonadales</taxon>
        <taxon>Colwelliaceae</taxon>
        <taxon>Thalassotalea</taxon>
    </lineage>
</organism>
<evidence type="ECO:0000256" key="5">
    <source>
        <dbReference type="ARBA" id="ARBA00018679"/>
    </source>
</evidence>
<dbReference type="InterPro" id="IPR000634">
    <property type="entry name" value="Ser/Thr_deHydtase_PyrdxlP-BS"/>
</dbReference>
<dbReference type="GO" id="GO:0004795">
    <property type="term" value="F:threonine synthase activity"/>
    <property type="evidence" value="ECO:0007669"/>
    <property type="project" value="UniProtKB-EC"/>
</dbReference>
<dbReference type="PANTHER" id="PTHR42690">
    <property type="entry name" value="THREONINE SYNTHASE FAMILY MEMBER"/>
    <property type="match status" value="1"/>
</dbReference>
<evidence type="ECO:0000256" key="6">
    <source>
        <dbReference type="ARBA" id="ARBA00022605"/>
    </source>
</evidence>
<evidence type="ECO:0000256" key="4">
    <source>
        <dbReference type="ARBA" id="ARBA00013028"/>
    </source>
</evidence>
<feature type="domain" description="Tryptophan synthase beta chain-like PALP" evidence="12">
    <location>
        <begin position="95"/>
        <end position="366"/>
    </location>
</feature>
<evidence type="ECO:0000256" key="8">
    <source>
        <dbReference type="ARBA" id="ARBA00022898"/>
    </source>
</evidence>
<comment type="pathway">
    <text evidence="2">Amino-acid biosynthesis; L-threonine biosynthesis; L-threonine from L-aspartate: step 5/5.</text>
</comment>
<dbReference type="InterPro" id="IPR004450">
    <property type="entry name" value="Thr_synthase-like"/>
</dbReference>
<dbReference type="Pfam" id="PF14821">
    <property type="entry name" value="Thr_synth_N"/>
    <property type="match status" value="1"/>
</dbReference>
<dbReference type="InterPro" id="IPR037158">
    <property type="entry name" value="Thr_synth_N_sf"/>
</dbReference>
<evidence type="ECO:0000256" key="2">
    <source>
        <dbReference type="ARBA" id="ARBA00004979"/>
    </source>
</evidence>
<dbReference type="NCBIfam" id="TIGR00260">
    <property type="entry name" value="thrC"/>
    <property type="match status" value="1"/>
</dbReference>
<comment type="cofactor">
    <cofactor evidence="1">
        <name>pyridoxal 5'-phosphate</name>
        <dbReference type="ChEBI" id="CHEBI:597326"/>
    </cofactor>
</comment>
<feature type="domain" description="Threonine synthase N-terminal" evidence="13">
    <location>
        <begin position="9"/>
        <end position="78"/>
    </location>
</feature>
<dbReference type="InterPro" id="IPR051166">
    <property type="entry name" value="Threonine_Synthase"/>
</dbReference>
<name>A0ABY9TGE6_9GAMM</name>
<comment type="similarity">
    <text evidence="3">Belongs to the threonine synthase family.</text>
</comment>
<dbReference type="EMBL" id="CP134146">
    <property type="protein sequence ID" value="WNC67862.1"/>
    <property type="molecule type" value="Genomic_DNA"/>
</dbReference>
<evidence type="ECO:0000256" key="11">
    <source>
        <dbReference type="NCBIfam" id="TIGR00260"/>
    </source>
</evidence>
<evidence type="ECO:0000259" key="12">
    <source>
        <dbReference type="Pfam" id="PF00291"/>
    </source>
</evidence>
<evidence type="ECO:0000256" key="3">
    <source>
        <dbReference type="ARBA" id="ARBA00005517"/>
    </source>
</evidence>
<evidence type="ECO:0000313" key="14">
    <source>
        <dbReference type="EMBL" id="WNC67862.1"/>
    </source>
</evidence>
<dbReference type="EC" id="4.2.3.1" evidence="4 11"/>